<dbReference type="CDD" id="cd19481">
    <property type="entry name" value="RecA-like_protease"/>
    <property type="match status" value="1"/>
</dbReference>
<dbReference type="SMART" id="SM00382">
    <property type="entry name" value="AAA"/>
    <property type="match status" value="1"/>
</dbReference>
<proteinExistence type="predicted"/>
<evidence type="ECO:0000259" key="1">
    <source>
        <dbReference type="SMART" id="SM00382"/>
    </source>
</evidence>
<accession>A0A084AH80</accession>
<dbReference type="InterPro" id="IPR003959">
    <property type="entry name" value="ATPase_AAA_core"/>
</dbReference>
<dbReference type="Proteomes" id="UP000028045">
    <property type="component" value="Unassembled WGS sequence"/>
</dbReference>
<dbReference type="HOGENOM" id="CLU_004471_6_3_1"/>
<organism evidence="2 3">
    <name type="scientific">Stachybotrys chartarum (strain CBS 109288 / IBT 7711)</name>
    <name type="common">Toxic black mold</name>
    <name type="synonym">Stilbospora chartarum</name>
    <dbReference type="NCBI Taxonomy" id="1280523"/>
    <lineage>
        <taxon>Eukaryota</taxon>
        <taxon>Fungi</taxon>
        <taxon>Dikarya</taxon>
        <taxon>Ascomycota</taxon>
        <taxon>Pezizomycotina</taxon>
        <taxon>Sordariomycetes</taxon>
        <taxon>Hypocreomycetidae</taxon>
        <taxon>Hypocreales</taxon>
        <taxon>Stachybotryaceae</taxon>
        <taxon>Stachybotrys</taxon>
    </lineage>
</organism>
<dbReference type="GO" id="GO:0016887">
    <property type="term" value="F:ATP hydrolysis activity"/>
    <property type="evidence" value="ECO:0007669"/>
    <property type="project" value="InterPro"/>
</dbReference>
<dbReference type="OrthoDB" id="10042665at2759"/>
<dbReference type="PANTHER" id="PTHR46411">
    <property type="entry name" value="FAMILY ATPASE, PUTATIVE-RELATED"/>
    <property type="match status" value="1"/>
</dbReference>
<dbReference type="AlphaFoldDB" id="A0A084AH80"/>
<evidence type="ECO:0000313" key="2">
    <source>
        <dbReference type="EMBL" id="KEY64659.1"/>
    </source>
</evidence>
<dbReference type="InterPro" id="IPR054289">
    <property type="entry name" value="DUF7025"/>
</dbReference>
<dbReference type="Pfam" id="PF00004">
    <property type="entry name" value="AAA"/>
    <property type="match status" value="1"/>
</dbReference>
<dbReference type="EMBL" id="KL648731">
    <property type="protein sequence ID" value="KEY64659.1"/>
    <property type="molecule type" value="Genomic_DNA"/>
</dbReference>
<dbReference type="InterPro" id="IPR003593">
    <property type="entry name" value="AAA+_ATPase"/>
</dbReference>
<dbReference type="SUPFAM" id="SSF52540">
    <property type="entry name" value="P-loop containing nucleoside triphosphate hydrolases"/>
    <property type="match status" value="1"/>
</dbReference>
<dbReference type="PANTHER" id="PTHR46411:SF3">
    <property type="entry name" value="AAA+ ATPASE DOMAIN-CONTAINING PROTEIN"/>
    <property type="match status" value="1"/>
</dbReference>
<dbReference type="InterPro" id="IPR027417">
    <property type="entry name" value="P-loop_NTPase"/>
</dbReference>
<dbReference type="Pfam" id="PF22942">
    <property type="entry name" value="DUF7025"/>
    <property type="match status" value="1"/>
</dbReference>
<gene>
    <name evidence="2" type="ORF">S7711_02859</name>
</gene>
<keyword evidence="3" id="KW-1185">Reference proteome</keyword>
<evidence type="ECO:0000313" key="3">
    <source>
        <dbReference type="Proteomes" id="UP000028045"/>
    </source>
</evidence>
<reference evidence="2 3" key="1">
    <citation type="journal article" date="2014" name="BMC Genomics">
        <title>Comparative genome sequencing reveals chemotype-specific gene clusters in the toxigenic black mold Stachybotrys.</title>
        <authorList>
            <person name="Semeiks J."/>
            <person name="Borek D."/>
            <person name="Otwinowski Z."/>
            <person name="Grishin N.V."/>
        </authorList>
    </citation>
    <scope>NUCLEOTIDE SEQUENCE [LARGE SCALE GENOMIC DNA]</scope>
    <source>
        <strain evidence="3">CBS 109288 / IBT 7711</strain>
    </source>
</reference>
<protein>
    <recommendedName>
        <fullName evidence="1">AAA+ ATPase domain-containing protein</fullName>
    </recommendedName>
</protein>
<name>A0A084AH80_STACB</name>
<dbReference type="Gene3D" id="3.40.50.300">
    <property type="entry name" value="P-loop containing nucleotide triphosphate hydrolases"/>
    <property type="match status" value="1"/>
</dbReference>
<feature type="domain" description="AAA+ ATPase" evidence="1">
    <location>
        <begin position="441"/>
        <end position="569"/>
    </location>
</feature>
<dbReference type="GO" id="GO:0005524">
    <property type="term" value="F:ATP binding"/>
    <property type="evidence" value="ECO:0007669"/>
    <property type="project" value="InterPro"/>
</dbReference>
<sequence>MALPSIQAYIYPDRIFPLLGDQIGTKCEIRQYERMKNAKGEMVTLKAGFTRSSLVRNSLDEWSADAAIVLIRDMEDIEDPHTRLEIQSPYIKQALKECVPEHANFDLEHQALILEDQPRCVFHYRQNLIDYHNRCAERQEAEAAQHVAMLLNHMFRTFDQEIRQFKHYMESFQLQPSLSFVNLWMAFVPGQIAYAEKKCNHEKLKGRLFRLKKINRCSCTKLGCSRSSWNISGYAIDYDGADFGHTFIGYQIEPYDGVKPLQDLAVMPLQYHPDCRNIKTELIARGKDFVQLTGQHHKAYKGIAALLSDHRDIHDEDNFPLQSTHVDSRIVVDCQAFSDARPTHQPWFIPSEKRFRTSLDEHLKMSDEELMICADAVAGYSLNEKRWGWFDVKSIRDVEFNKNAFNALILEESQKTVLLSLVHSRKTKNEGFDDMIKGKGKGLVFLLHGTPGTGKTLTAESIADHTESPLIRVDTGILGSQAKQLQEALHEVLNLAERWKATVLLDEADVFLQERNISDIERNMLVAVFLTELEYFSGVLFLTTNRVATFDRAFMSRIHLTICYPPLGPSSRALVWKNILTQSGMEFESDVVEPDLIASMDDDTMSGRHIKNLIQIACTLATGEGKPLSKSHLRLAKSATISFDSRLATLVAQDEEDGRVDSTVSRVQKRRRIGDDV</sequence>